<proteinExistence type="predicted"/>
<evidence type="ECO:0000313" key="4">
    <source>
        <dbReference type="Proteomes" id="UP001499852"/>
    </source>
</evidence>
<sequence>METGATTAPLKTMPTRPAVSAPRTPGAAGTAPLAAGPGAGTGSLPKATVKLQQTQPMARPSISAPPSAPVKRTAASDSQQFYEEKDPEEGLMPLSVVCLLFSVVLLVIQMFGSDRISASADSPIMVPPAVPVKWERPLPDGSWTNEFISGGHLPALPQ</sequence>
<comment type="caution">
    <text evidence="3">The sequence shown here is derived from an EMBL/GenBank/DDBJ whole genome shotgun (WGS) entry which is preliminary data.</text>
</comment>
<keyword evidence="2" id="KW-1133">Transmembrane helix</keyword>
<reference evidence="4" key="1">
    <citation type="journal article" date="2019" name="Int. J. Syst. Evol. Microbiol.">
        <title>The Global Catalogue of Microorganisms (GCM) 10K type strain sequencing project: providing services to taxonomists for standard genome sequencing and annotation.</title>
        <authorList>
            <consortium name="The Broad Institute Genomics Platform"/>
            <consortium name="The Broad Institute Genome Sequencing Center for Infectious Disease"/>
            <person name="Wu L."/>
            <person name="Ma J."/>
        </authorList>
    </citation>
    <scope>NUCLEOTIDE SEQUENCE [LARGE SCALE GENOMIC DNA]</scope>
    <source>
        <strain evidence="4">JCM 18053</strain>
    </source>
</reference>
<evidence type="ECO:0000313" key="3">
    <source>
        <dbReference type="EMBL" id="GAA5144461.1"/>
    </source>
</evidence>
<evidence type="ECO:0000256" key="2">
    <source>
        <dbReference type="SAM" id="Phobius"/>
    </source>
</evidence>
<name>A0ABP9PCP3_9BACT</name>
<accession>A0ABP9PCP3</accession>
<keyword evidence="2" id="KW-0812">Transmembrane</keyword>
<evidence type="ECO:0000256" key="1">
    <source>
        <dbReference type="SAM" id="MobiDB-lite"/>
    </source>
</evidence>
<protein>
    <submittedName>
        <fullName evidence="3">Uncharacterized protein</fullName>
    </submittedName>
</protein>
<feature type="transmembrane region" description="Helical" evidence="2">
    <location>
        <begin position="90"/>
        <end position="108"/>
    </location>
</feature>
<organism evidence="3 4">
    <name type="scientific">Prosthecobacter algae</name>
    <dbReference type="NCBI Taxonomy" id="1144682"/>
    <lineage>
        <taxon>Bacteria</taxon>
        <taxon>Pseudomonadati</taxon>
        <taxon>Verrucomicrobiota</taxon>
        <taxon>Verrucomicrobiia</taxon>
        <taxon>Verrucomicrobiales</taxon>
        <taxon>Verrucomicrobiaceae</taxon>
        <taxon>Prosthecobacter</taxon>
    </lineage>
</organism>
<feature type="region of interest" description="Disordered" evidence="1">
    <location>
        <begin position="1"/>
        <end position="86"/>
    </location>
</feature>
<gene>
    <name evidence="3" type="ORF">GCM10023213_34740</name>
</gene>
<dbReference type="EMBL" id="BAABIA010000007">
    <property type="protein sequence ID" value="GAA5144461.1"/>
    <property type="molecule type" value="Genomic_DNA"/>
</dbReference>
<keyword evidence="4" id="KW-1185">Reference proteome</keyword>
<keyword evidence="2" id="KW-0472">Membrane</keyword>
<feature type="compositionally biased region" description="Low complexity" evidence="1">
    <location>
        <begin position="56"/>
        <end position="65"/>
    </location>
</feature>
<feature type="compositionally biased region" description="Low complexity" evidence="1">
    <location>
        <begin position="24"/>
        <end position="36"/>
    </location>
</feature>
<dbReference type="Proteomes" id="UP001499852">
    <property type="component" value="Unassembled WGS sequence"/>
</dbReference>